<keyword evidence="2" id="KW-1185">Reference proteome</keyword>
<feature type="compositionally biased region" description="Low complexity" evidence="1">
    <location>
        <begin position="421"/>
        <end position="433"/>
    </location>
</feature>
<dbReference type="PANTHER" id="PTHR35441">
    <property type="entry name" value="CIRCADIAN-ASSOCIATED TRANSCRIPTIONAL REPRESSOR"/>
    <property type="match status" value="1"/>
</dbReference>
<feature type="region of interest" description="Disordered" evidence="1">
    <location>
        <begin position="119"/>
        <end position="180"/>
    </location>
</feature>
<reference evidence="3" key="1">
    <citation type="submission" date="2025-08" db="UniProtKB">
        <authorList>
            <consortium name="RefSeq"/>
        </authorList>
    </citation>
    <scope>IDENTIFICATION</scope>
</reference>
<gene>
    <name evidence="3" type="primary">CIART</name>
</gene>
<dbReference type="RefSeq" id="XP_030043544.1">
    <property type="nucleotide sequence ID" value="XM_030187684.1"/>
</dbReference>
<dbReference type="InParanoid" id="A0A6P7X070"/>
<feature type="compositionally biased region" description="Polar residues" evidence="1">
    <location>
        <begin position="304"/>
        <end position="314"/>
    </location>
</feature>
<dbReference type="AlphaFoldDB" id="A0A6P7X070"/>
<sequence>MDEADCSDYLSSCDSLYSVDSVSSGDDDGCEDLDAFLSDSMEDEADLRGGRCELRLLSPDSGLDGARSPGLLYGDHECRTLRPAGQTVGRHQPKGYNARYPELLENGVLPSVHTRLAAEEATLPDRNQSQKKPEGGLKRLAQSTEGEWVKRQRTEAVVEEEARWRRNTGSGGEEGHPRSEGDRIFAQKCKELQGFIKPLLGLLNGLKRGRYEKGLSSFQQSVAMDRIQRIVGVLQKPEMGERYLGTLLQVEMMLKVWFPRVPVCSSSPPERGVGDVQDRSTKHSCTNCTEIKNLPGQLAKHPDVTSQSPQQESPSGVPETDTATTAQDGAQVLGWSALNLTWMHTSPICNPPLRLPATPDSATLLSSSTASCGVILFLHNNLLTCPARMCSASVPPEKSLTAACPQGAHPSERRVHLRSQSVPGPGAPPGSSSRILGKGESHITSLLPLPETGGPRQGLLVDAALN</sequence>
<accession>A0A6P7X070</accession>
<dbReference type="PANTHER" id="PTHR35441:SF1">
    <property type="entry name" value="CIRCADIAN-ASSOCIATED TRANSCRIPTIONAL REPRESSOR"/>
    <property type="match status" value="1"/>
</dbReference>
<dbReference type="Pfam" id="PF15673">
    <property type="entry name" value="Ciart"/>
    <property type="match status" value="1"/>
</dbReference>
<protein>
    <submittedName>
        <fullName evidence="3">Circadian-associated transcriptional repressor</fullName>
    </submittedName>
</protein>
<dbReference type="OrthoDB" id="9949430at2759"/>
<organism evidence="2 3">
    <name type="scientific">Microcaecilia unicolor</name>
    <dbReference type="NCBI Taxonomy" id="1415580"/>
    <lineage>
        <taxon>Eukaryota</taxon>
        <taxon>Metazoa</taxon>
        <taxon>Chordata</taxon>
        <taxon>Craniata</taxon>
        <taxon>Vertebrata</taxon>
        <taxon>Euteleostomi</taxon>
        <taxon>Amphibia</taxon>
        <taxon>Gymnophiona</taxon>
        <taxon>Siphonopidae</taxon>
        <taxon>Microcaecilia</taxon>
    </lineage>
</organism>
<feature type="region of interest" description="Disordered" evidence="1">
    <location>
        <begin position="401"/>
        <end position="437"/>
    </location>
</feature>
<evidence type="ECO:0000313" key="3">
    <source>
        <dbReference type="RefSeq" id="XP_030043544.1"/>
    </source>
</evidence>
<dbReference type="Proteomes" id="UP000515156">
    <property type="component" value="Chromosome 14"/>
</dbReference>
<dbReference type="GO" id="GO:0000978">
    <property type="term" value="F:RNA polymerase II cis-regulatory region sequence-specific DNA binding"/>
    <property type="evidence" value="ECO:0007669"/>
    <property type="project" value="TreeGrafter"/>
</dbReference>
<dbReference type="GO" id="GO:0045892">
    <property type="term" value="P:negative regulation of DNA-templated transcription"/>
    <property type="evidence" value="ECO:0007669"/>
    <property type="project" value="TreeGrafter"/>
</dbReference>
<evidence type="ECO:0000256" key="1">
    <source>
        <dbReference type="SAM" id="MobiDB-lite"/>
    </source>
</evidence>
<proteinExistence type="predicted"/>
<dbReference type="GO" id="GO:0005634">
    <property type="term" value="C:nucleus"/>
    <property type="evidence" value="ECO:0007669"/>
    <property type="project" value="TreeGrafter"/>
</dbReference>
<feature type="compositionally biased region" description="Basic and acidic residues" evidence="1">
    <location>
        <begin position="147"/>
        <end position="164"/>
    </location>
</feature>
<feature type="region of interest" description="Disordered" evidence="1">
    <location>
        <begin position="296"/>
        <end position="323"/>
    </location>
</feature>
<name>A0A6P7X070_9AMPH</name>
<dbReference type="GO" id="GO:0032922">
    <property type="term" value="P:circadian regulation of gene expression"/>
    <property type="evidence" value="ECO:0007669"/>
    <property type="project" value="InterPro"/>
</dbReference>
<dbReference type="KEGG" id="muo:115457958"/>
<dbReference type="InterPro" id="IPR031373">
    <property type="entry name" value="Ciart"/>
</dbReference>
<evidence type="ECO:0000313" key="2">
    <source>
        <dbReference type="Proteomes" id="UP000515156"/>
    </source>
</evidence>
<dbReference type="CTD" id="148523"/>
<dbReference type="GeneID" id="115457958"/>